<name>A0ABM1EFF7_PRICU</name>
<dbReference type="Proteomes" id="UP000695022">
    <property type="component" value="Unplaced"/>
</dbReference>
<dbReference type="InterPro" id="IPR001304">
    <property type="entry name" value="C-type_lectin-like"/>
</dbReference>
<protein>
    <submittedName>
        <fullName evidence="3">C-type lectin domain family 4 member M-like</fullName>
    </submittedName>
</protein>
<dbReference type="RefSeq" id="XP_014670928.1">
    <property type="nucleotide sequence ID" value="XM_014815442.1"/>
</dbReference>
<dbReference type="SMART" id="SM00034">
    <property type="entry name" value="CLECT"/>
    <property type="match status" value="1"/>
</dbReference>
<evidence type="ECO:0000313" key="2">
    <source>
        <dbReference type="Proteomes" id="UP000695022"/>
    </source>
</evidence>
<dbReference type="Pfam" id="PF00059">
    <property type="entry name" value="Lectin_C"/>
    <property type="match status" value="1"/>
</dbReference>
<reference evidence="3" key="1">
    <citation type="submission" date="2025-08" db="UniProtKB">
        <authorList>
            <consortium name="RefSeq"/>
        </authorList>
    </citation>
    <scope>IDENTIFICATION</scope>
</reference>
<feature type="domain" description="C-type lectin" evidence="1">
    <location>
        <begin position="48"/>
        <end position="164"/>
    </location>
</feature>
<dbReference type="CDD" id="cd00037">
    <property type="entry name" value="CLECT"/>
    <property type="match status" value="1"/>
</dbReference>
<evidence type="ECO:0000259" key="1">
    <source>
        <dbReference type="PROSITE" id="PS50041"/>
    </source>
</evidence>
<dbReference type="GeneID" id="106811733"/>
<proteinExistence type="predicted"/>
<dbReference type="InterPro" id="IPR016187">
    <property type="entry name" value="CTDL_fold"/>
</dbReference>
<evidence type="ECO:0000313" key="3">
    <source>
        <dbReference type="RefSeq" id="XP_014670928.1"/>
    </source>
</evidence>
<dbReference type="Gene3D" id="3.10.100.10">
    <property type="entry name" value="Mannose-Binding Protein A, subunit A"/>
    <property type="match status" value="1"/>
</dbReference>
<accession>A0ABM1EFF7</accession>
<gene>
    <name evidence="3" type="primary">LOC106811733</name>
</gene>
<dbReference type="SUPFAM" id="SSF56436">
    <property type="entry name" value="C-type lectin-like"/>
    <property type="match status" value="1"/>
</dbReference>
<keyword evidence="2" id="KW-1185">Reference proteome</keyword>
<dbReference type="PROSITE" id="PS50041">
    <property type="entry name" value="C_TYPE_LECTIN_2"/>
    <property type="match status" value="1"/>
</dbReference>
<sequence>MENTTSTSKQCELSAYADTDVGAAIVTDNYDFYMKVNTGQCPADFVEFRGNCYHIETTYRPQWQSARDRCINMGANINLVSLESPGEKDFLAPYFKTPWWTGGNDIAVDTQWVWNATGRQVDMCEPTVWGPSEPTNADNKYYVKIDKDSYAYSSGNWARNYVCEKFQE</sequence>
<organism evidence="2 3">
    <name type="scientific">Priapulus caudatus</name>
    <name type="common">Priapulid worm</name>
    <dbReference type="NCBI Taxonomy" id="37621"/>
    <lineage>
        <taxon>Eukaryota</taxon>
        <taxon>Metazoa</taxon>
        <taxon>Ecdysozoa</taxon>
        <taxon>Scalidophora</taxon>
        <taxon>Priapulida</taxon>
        <taxon>Priapulimorpha</taxon>
        <taxon>Priapulimorphida</taxon>
        <taxon>Priapulidae</taxon>
        <taxon>Priapulus</taxon>
    </lineage>
</organism>
<dbReference type="InterPro" id="IPR016186">
    <property type="entry name" value="C-type_lectin-like/link_sf"/>
</dbReference>